<accession>X1VJ75</accession>
<protein>
    <submittedName>
        <fullName evidence="1">Uncharacterized protein</fullName>
    </submittedName>
</protein>
<name>X1VJ75_9ZZZZ</name>
<reference evidence="1" key="1">
    <citation type="journal article" date="2014" name="Front. Microbiol.">
        <title>High frequency of phylogenetically diverse reductive dehalogenase-homologous genes in deep subseafloor sedimentary metagenomes.</title>
        <authorList>
            <person name="Kawai M."/>
            <person name="Futagami T."/>
            <person name="Toyoda A."/>
            <person name="Takaki Y."/>
            <person name="Nishi S."/>
            <person name="Hori S."/>
            <person name="Arai W."/>
            <person name="Tsubouchi T."/>
            <person name="Morono Y."/>
            <person name="Uchiyama I."/>
            <person name="Ito T."/>
            <person name="Fujiyama A."/>
            <person name="Inagaki F."/>
            <person name="Takami H."/>
        </authorList>
    </citation>
    <scope>NUCLEOTIDE SEQUENCE</scope>
    <source>
        <strain evidence="1">Expedition CK06-06</strain>
    </source>
</reference>
<evidence type="ECO:0000313" key="1">
    <source>
        <dbReference type="EMBL" id="GAJ18872.1"/>
    </source>
</evidence>
<dbReference type="AlphaFoldDB" id="X1VJ75"/>
<dbReference type="EMBL" id="BARW01041907">
    <property type="protein sequence ID" value="GAJ18872.1"/>
    <property type="molecule type" value="Genomic_DNA"/>
</dbReference>
<organism evidence="1">
    <name type="scientific">marine sediment metagenome</name>
    <dbReference type="NCBI Taxonomy" id="412755"/>
    <lineage>
        <taxon>unclassified sequences</taxon>
        <taxon>metagenomes</taxon>
        <taxon>ecological metagenomes</taxon>
    </lineage>
</organism>
<feature type="non-terminal residue" evidence="1">
    <location>
        <position position="1"/>
    </location>
</feature>
<gene>
    <name evidence="1" type="ORF">S12H4_62451</name>
</gene>
<proteinExistence type="predicted"/>
<sequence length="31" mass="3741">ITDEGLIKYSSYKYEITESWKYLQALEVIEK</sequence>
<comment type="caution">
    <text evidence="1">The sequence shown here is derived from an EMBL/GenBank/DDBJ whole genome shotgun (WGS) entry which is preliminary data.</text>
</comment>